<organism evidence="2 3">
    <name type="scientific">Gossypium hirsutum</name>
    <name type="common">Upland cotton</name>
    <name type="synonym">Gossypium mexicanum</name>
    <dbReference type="NCBI Taxonomy" id="3635"/>
    <lineage>
        <taxon>Eukaryota</taxon>
        <taxon>Viridiplantae</taxon>
        <taxon>Streptophyta</taxon>
        <taxon>Embryophyta</taxon>
        <taxon>Tracheophyta</taxon>
        <taxon>Spermatophyta</taxon>
        <taxon>Magnoliopsida</taxon>
        <taxon>eudicotyledons</taxon>
        <taxon>Gunneridae</taxon>
        <taxon>Pentapetalae</taxon>
        <taxon>rosids</taxon>
        <taxon>malvids</taxon>
        <taxon>Malvales</taxon>
        <taxon>Malvaceae</taxon>
        <taxon>Malvoideae</taxon>
        <taxon>Gossypium</taxon>
    </lineage>
</organism>
<dbReference type="InterPro" id="IPR012337">
    <property type="entry name" value="RNaseH-like_sf"/>
</dbReference>
<evidence type="ECO:0000313" key="2">
    <source>
        <dbReference type="Proteomes" id="UP000818029"/>
    </source>
</evidence>
<name>A0A1U8K0D1_GOSHI</name>
<reference evidence="2" key="1">
    <citation type="journal article" date="2020" name="Nat. Genet.">
        <title>Genomic diversifications of five Gossypium allopolyploid species and their impact on cotton improvement.</title>
        <authorList>
            <person name="Chen Z.J."/>
            <person name="Sreedasyam A."/>
            <person name="Ando A."/>
            <person name="Song Q."/>
            <person name="De Santiago L.M."/>
            <person name="Hulse-Kemp A.M."/>
            <person name="Ding M."/>
            <person name="Ye W."/>
            <person name="Kirkbride R.C."/>
            <person name="Jenkins J."/>
            <person name="Plott C."/>
            <person name="Lovell J."/>
            <person name="Lin Y.M."/>
            <person name="Vaughn R."/>
            <person name="Liu B."/>
            <person name="Simpson S."/>
            <person name="Scheffler B.E."/>
            <person name="Wen L."/>
            <person name="Saski C.A."/>
            <person name="Grover C.E."/>
            <person name="Hu G."/>
            <person name="Conover J.L."/>
            <person name="Carlson J.W."/>
            <person name="Shu S."/>
            <person name="Boston L.B."/>
            <person name="Williams M."/>
            <person name="Peterson D.G."/>
            <person name="McGee K."/>
            <person name="Jones D.C."/>
            <person name="Wendel J.F."/>
            <person name="Stelly D.M."/>
            <person name="Grimwood J."/>
            <person name="Schmutz J."/>
        </authorList>
    </citation>
    <scope>NUCLEOTIDE SEQUENCE [LARGE SCALE GENOMIC DNA]</scope>
    <source>
        <strain evidence="2">cv. TM-1</strain>
    </source>
</reference>
<proteinExistence type="predicted"/>
<reference evidence="3" key="2">
    <citation type="submission" date="2025-08" db="UniProtKB">
        <authorList>
            <consortium name="RefSeq"/>
        </authorList>
    </citation>
    <scope>IDENTIFICATION</scope>
</reference>
<keyword evidence="2" id="KW-1185">Reference proteome</keyword>
<dbReference type="InterPro" id="IPR041588">
    <property type="entry name" value="Integrase_H2C2"/>
</dbReference>
<dbReference type="GeneID" id="107911052"/>
<evidence type="ECO:0000259" key="1">
    <source>
        <dbReference type="Pfam" id="PF17921"/>
    </source>
</evidence>
<dbReference type="Proteomes" id="UP000818029">
    <property type="component" value="Chromosome A13"/>
</dbReference>
<gene>
    <name evidence="3" type="primary">LOC107911052</name>
</gene>
<dbReference type="InterPro" id="IPR036397">
    <property type="entry name" value="RNaseH_sf"/>
</dbReference>
<dbReference type="Gene3D" id="3.30.420.10">
    <property type="entry name" value="Ribonuclease H-like superfamily/Ribonuclease H"/>
    <property type="match status" value="1"/>
</dbReference>
<dbReference type="RefSeq" id="XP_016694433.1">
    <property type="nucleotide sequence ID" value="XM_016838944.1"/>
</dbReference>
<dbReference type="STRING" id="3635.A0A1U8K0D1"/>
<dbReference type="Pfam" id="PF17921">
    <property type="entry name" value="Integrase_H2C2"/>
    <property type="match status" value="1"/>
</dbReference>
<dbReference type="PANTHER" id="PTHR45835">
    <property type="entry name" value="YALI0A06105P"/>
    <property type="match status" value="1"/>
</dbReference>
<dbReference type="AlphaFoldDB" id="A0A1U8K0D1"/>
<sequence>MFAQLSINDGESLLAELRVKPVMFDQIKLAQLEDNKLIKKSVMVQNGMAKNFSIDEYDCLRFHNRICVLAVSDLNESILCEAHDSPFAIHLGGTKVYRNLRESYWWLGTKKDIVEYMGCHCQQKLVKTYIREIMRLHGILVSIISNRDLWFTSRFWRQLHESLGWECYLPLAKFVYNNSFQSSIQMEPYQALYGRKCRSLVCWIELNEKKVIGPELIQEIENTVKKIRERLKIAFDRHKSYADLKRRDIEYAISDKKNRSDLSHIISIEDTEIRLDLSYKEEPVKILAQEV</sequence>
<accession>A0A1U8K0D1</accession>
<feature type="domain" description="Integrase zinc-binding" evidence="1">
    <location>
        <begin position="73"/>
        <end position="117"/>
    </location>
</feature>
<protein>
    <recommendedName>
        <fullName evidence="1">Integrase zinc-binding domain-containing protein</fullName>
    </recommendedName>
</protein>
<dbReference type="KEGG" id="ghi:107911052"/>
<dbReference type="Gene3D" id="1.10.340.70">
    <property type="match status" value="1"/>
</dbReference>
<dbReference type="PANTHER" id="PTHR45835:SF99">
    <property type="entry name" value="CHROMO DOMAIN-CONTAINING PROTEIN-RELATED"/>
    <property type="match status" value="1"/>
</dbReference>
<dbReference type="PaxDb" id="3635-A0A1U8K0D1"/>
<evidence type="ECO:0000313" key="3">
    <source>
        <dbReference type="RefSeq" id="XP_016694433.1"/>
    </source>
</evidence>
<dbReference type="SUPFAM" id="SSF53098">
    <property type="entry name" value="Ribonuclease H-like"/>
    <property type="match status" value="1"/>
</dbReference>
<dbReference type="GO" id="GO:0003676">
    <property type="term" value="F:nucleic acid binding"/>
    <property type="evidence" value="ECO:0007669"/>
    <property type="project" value="InterPro"/>
</dbReference>